<dbReference type="AlphaFoldDB" id="A0A3M7T4I4"/>
<evidence type="ECO:0000313" key="2">
    <source>
        <dbReference type="Proteomes" id="UP000276133"/>
    </source>
</evidence>
<proteinExistence type="predicted"/>
<dbReference type="Proteomes" id="UP000276133">
    <property type="component" value="Unassembled WGS sequence"/>
</dbReference>
<keyword evidence="2" id="KW-1185">Reference proteome</keyword>
<gene>
    <name evidence="1" type="ORF">BpHYR1_032318</name>
</gene>
<comment type="caution">
    <text evidence="1">The sequence shown here is derived from an EMBL/GenBank/DDBJ whole genome shotgun (WGS) entry which is preliminary data.</text>
</comment>
<reference evidence="1 2" key="1">
    <citation type="journal article" date="2018" name="Sci. Rep.">
        <title>Genomic signatures of local adaptation to the degree of environmental predictability in rotifers.</title>
        <authorList>
            <person name="Franch-Gras L."/>
            <person name="Hahn C."/>
            <person name="Garcia-Roger E.M."/>
            <person name="Carmona M.J."/>
            <person name="Serra M."/>
            <person name="Gomez A."/>
        </authorList>
    </citation>
    <scope>NUCLEOTIDE SEQUENCE [LARGE SCALE GENOMIC DNA]</scope>
    <source>
        <strain evidence="1">HYR1</strain>
    </source>
</reference>
<dbReference type="EMBL" id="REGN01000309">
    <property type="protein sequence ID" value="RNA42865.1"/>
    <property type="molecule type" value="Genomic_DNA"/>
</dbReference>
<organism evidence="1 2">
    <name type="scientific">Brachionus plicatilis</name>
    <name type="common">Marine rotifer</name>
    <name type="synonym">Brachionus muelleri</name>
    <dbReference type="NCBI Taxonomy" id="10195"/>
    <lineage>
        <taxon>Eukaryota</taxon>
        <taxon>Metazoa</taxon>
        <taxon>Spiralia</taxon>
        <taxon>Gnathifera</taxon>
        <taxon>Rotifera</taxon>
        <taxon>Eurotatoria</taxon>
        <taxon>Monogononta</taxon>
        <taxon>Pseudotrocha</taxon>
        <taxon>Ploima</taxon>
        <taxon>Brachionidae</taxon>
        <taxon>Brachionus</taxon>
    </lineage>
</organism>
<evidence type="ECO:0000313" key="1">
    <source>
        <dbReference type="EMBL" id="RNA42865.1"/>
    </source>
</evidence>
<accession>A0A3M7T4I4</accession>
<name>A0A3M7T4I4_BRAPC</name>
<protein>
    <submittedName>
        <fullName evidence="1">Uncharacterized protein</fullName>
    </submittedName>
</protein>
<sequence>MDDLIQDIDFVIRSNQFPRKSKHMYGRFRDKKCKLSKFYTVELHVSYASKAGLFGEENLCPADINHLEIYIQIFKPVFIMTNDI</sequence>